<organism evidence="2">
    <name type="scientific">Hexamita inflata</name>
    <dbReference type="NCBI Taxonomy" id="28002"/>
    <lineage>
        <taxon>Eukaryota</taxon>
        <taxon>Metamonada</taxon>
        <taxon>Diplomonadida</taxon>
        <taxon>Hexamitidae</taxon>
        <taxon>Hexamitinae</taxon>
        <taxon>Hexamita</taxon>
    </lineage>
</organism>
<reference evidence="3 4" key="2">
    <citation type="submission" date="2024-07" db="EMBL/GenBank/DDBJ databases">
        <authorList>
            <person name="Akdeniz Z."/>
        </authorList>
    </citation>
    <scope>NUCLEOTIDE SEQUENCE [LARGE SCALE GENOMIC DNA]</scope>
</reference>
<dbReference type="AlphaFoldDB" id="A0AA86THB1"/>
<comment type="caution">
    <text evidence="2">The sequence shown here is derived from an EMBL/GenBank/DDBJ whole genome shotgun (WGS) entry which is preliminary data.</text>
</comment>
<evidence type="ECO:0000313" key="4">
    <source>
        <dbReference type="Proteomes" id="UP001642409"/>
    </source>
</evidence>
<proteinExistence type="predicted"/>
<protein>
    <submittedName>
        <fullName evidence="3">Hypothetical_protein</fullName>
    </submittedName>
</protein>
<evidence type="ECO:0000313" key="3">
    <source>
        <dbReference type="EMBL" id="CAL6104869.1"/>
    </source>
</evidence>
<reference evidence="2" key="1">
    <citation type="submission" date="2023-06" db="EMBL/GenBank/DDBJ databases">
        <authorList>
            <person name="Kurt Z."/>
        </authorList>
    </citation>
    <scope>NUCLEOTIDE SEQUENCE</scope>
</reference>
<name>A0AA86THB1_9EUKA</name>
<feature type="coiled-coil region" evidence="1">
    <location>
        <begin position="161"/>
        <end position="294"/>
    </location>
</feature>
<evidence type="ECO:0000313" key="2">
    <source>
        <dbReference type="EMBL" id="CAI9918519.1"/>
    </source>
</evidence>
<dbReference type="Proteomes" id="UP001642409">
    <property type="component" value="Unassembled WGS sequence"/>
</dbReference>
<evidence type="ECO:0000256" key="1">
    <source>
        <dbReference type="SAM" id="Coils"/>
    </source>
</evidence>
<dbReference type="EMBL" id="CATOUU010000159">
    <property type="protein sequence ID" value="CAI9918519.1"/>
    <property type="molecule type" value="Genomic_DNA"/>
</dbReference>
<keyword evidence="1" id="KW-0175">Coiled coil</keyword>
<accession>A0AA86THB1</accession>
<gene>
    <name evidence="2" type="ORF">HINF_LOCUS6164</name>
    <name evidence="3" type="ORF">HINF_LOCUS72989</name>
</gene>
<keyword evidence="4" id="KW-1185">Reference proteome</keyword>
<dbReference type="EMBL" id="CAXDID020000589">
    <property type="protein sequence ID" value="CAL6104869.1"/>
    <property type="molecule type" value="Genomic_DNA"/>
</dbReference>
<feature type="coiled-coil region" evidence="1">
    <location>
        <begin position="341"/>
        <end position="447"/>
    </location>
</feature>
<sequence length="529" mass="60472">MSKFLSGTGTKTFMSRDLIPGQSDSQTLVQSIGYLVKSQVMSVRTISNFRSFISFLLANTESMKSENIQQMRQVCDEITQDSSQFFTYMMKLIGFIQQTPSLNSVQASAQNLRAEIDALIQDSDSRHYIFSPLLLEFATGRKSPPSDPVSVLSNVPTYQKISDQEVQLQAQAEEIASLQQHIQLLQEQATTMQQQLEQFKQNQTQSSTQIQLNQQNRTQNSEELVSKLEAENQLLRQNVQDLRKTLSSSQTAEKAAQNVLEVLKDSMRRDKELINELMGQKNSLQEKLTQFELRGVDQAHIEAIQLGLKQVLSVGNQAANFVDGTDSRSVQKNISQVTQVVFELQQQINKLLLEQNNLKDQINTQKSENEKANQQLLQIQGQNKQQLKEKDMQLQETIEKTRMEVLNQNKKVVQEQENKNAKLIEENKQLRDTAEILQLQLQTVNTQSNENQLKLQFKQAISQLKGDVKEIQDVLNINTQELDFVTIKRKIKELLDVQRENKQIVEVMSVLLDQQEQIERAVAGYVGRD</sequence>